<dbReference type="GeneID" id="136085689"/>
<evidence type="ECO:0000256" key="3">
    <source>
        <dbReference type="ARBA" id="ARBA00022729"/>
    </source>
</evidence>
<keyword evidence="2" id="KW-0964">Secreted</keyword>
<dbReference type="PANTHER" id="PTHR22906">
    <property type="entry name" value="PROPERDIN"/>
    <property type="match status" value="1"/>
</dbReference>
<dbReference type="SUPFAM" id="SSF82895">
    <property type="entry name" value="TSP-1 type 1 repeat"/>
    <property type="match status" value="2"/>
</dbReference>
<dbReference type="PANTHER" id="PTHR22906:SF43">
    <property type="entry name" value="PROPERDIN"/>
    <property type="match status" value="1"/>
</dbReference>
<evidence type="ECO:0000313" key="6">
    <source>
        <dbReference type="Proteomes" id="UP001652625"/>
    </source>
</evidence>
<dbReference type="SMART" id="SM00209">
    <property type="entry name" value="TSP1"/>
    <property type="match status" value="2"/>
</dbReference>
<keyword evidence="5" id="KW-1015">Disulfide bond</keyword>
<dbReference type="Proteomes" id="UP001652625">
    <property type="component" value="Chromosome 10"/>
</dbReference>
<dbReference type="PROSITE" id="PS50092">
    <property type="entry name" value="TSP1"/>
    <property type="match status" value="2"/>
</dbReference>
<dbReference type="InterPro" id="IPR036383">
    <property type="entry name" value="TSP1_rpt_sf"/>
</dbReference>
<evidence type="ECO:0000256" key="1">
    <source>
        <dbReference type="ARBA" id="ARBA00004613"/>
    </source>
</evidence>
<dbReference type="InterPro" id="IPR052065">
    <property type="entry name" value="Compl_asym_regulator"/>
</dbReference>
<evidence type="ECO:0000256" key="4">
    <source>
        <dbReference type="ARBA" id="ARBA00022737"/>
    </source>
</evidence>
<evidence type="ECO:0000256" key="5">
    <source>
        <dbReference type="ARBA" id="ARBA00023157"/>
    </source>
</evidence>
<evidence type="ECO:0000313" key="7">
    <source>
        <dbReference type="RefSeq" id="XP_065663067.1"/>
    </source>
</evidence>
<accession>A0ABM4CMM3</accession>
<reference evidence="7" key="1">
    <citation type="submission" date="2025-08" db="UniProtKB">
        <authorList>
            <consortium name="RefSeq"/>
        </authorList>
    </citation>
    <scope>IDENTIFICATION</scope>
</reference>
<proteinExistence type="predicted"/>
<dbReference type="InterPro" id="IPR000884">
    <property type="entry name" value="TSP1_rpt"/>
</dbReference>
<dbReference type="RefSeq" id="XP_065663067.1">
    <property type="nucleotide sequence ID" value="XM_065806995.1"/>
</dbReference>
<comment type="subcellular location">
    <subcellularLocation>
        <location evidence="1">Secreted</location>
    </subcellularLocation>
</comment>
<gene>
    <name evidence="7" type="primary">LOC136085689</name>
</gene>
<dbReference type="Gene3D" id="2.20.100.10">
    <property type="entry name" value="Thrombospondin type-1 (TSP1) repeat"/>
    <property type="match status" value="2"/>
</dbReference>
<keyword evidence="6" id="KW-1185">Reference proteome</keyword>
<keyword evidence="3" id="KW-0732">Signal</keyword>
<protein>
    <submittedName>
        <fullName evidence="7">Hemicentin-1-like</fullName>
    </submittedName>
</protein>
<sequence length="271" mass="28732">MLSVPPAVEESRQKITLDTDAGVIRTLVNGSTCLLAISGKTQLVKSRDDIDEKFLANSSALSLGELSGWSSWGTCSASCQLDYTLPTKTSTRTCLRSTFGGNCNNQALNQTQNCNAEEQYRIGVLGVRVPTCNNLVNIPFQTRSRSCIGFSTWDPKYSGCPDITTSDQQTCNVNVGCAGTYGAWSGWSSCSETCQSNPALNPFQTQTRQCLGATLGGTCAGPSSQTMTCNSGVPCPGVLSGWSAWGACSALCQLDYTVPTQTSTRTCLGPF</sequence>
<keyword evidence="4" id="KW-0677">Repeat</keyword>
<organism evidence="6 7">
    <name type="scientific">Hydra vulgaris</name>
    <name type="common">Hydra</name>
    <name type="synonym">Hydra attenuata</name>
    <dbReference type="NCBI Taxonomy" id="6087"/>
    <lineage>
        <taxon>Eukaryota</taxon>
        <taxon>Metazoa</taxon>
        <taxon>Cnidaria</taxon>
        <taxon>Hydrozoa</taxon>
        <taxon>Hydroidolina</taxon>
        <taxon>Anthoathecata</taxon>
        <taxon>Aplanulata</taxon>
        <taxon>Hydridae</taxon>
        <taxon>Hydra</taxon>
    </lineage>
</organism>
<name>A0ABM4CMM3_HYDVU</name>
<evidence type="ECO:0000256" key="2">
    <source>
        <dbReference type="ARBA" id="ARBA00022525"/>
    </source>
</evidence>